<dbReference type="PROSITE" id="PS50076">
    <property type="entry name" value="DNAJ_2"/>
    <property type="match status" value="1"/>
</dbReference>
<keyword evidence="4" id="KW-1185">Reference proteome</keyword>
<comment type="caution">
    <text evidence="3">The sequence shown here is derived from an EMBL/GenBank/DDBJ whole genome shotgun (WGS) entry which is preliminary data.</text>
</comment>
<dbReference type="Gene3D" id="1.10.287.110">
    <property type="entry name" value="DnaJ domain"/>
    <property type="match status" value="1"/>
</dbReference>
<dbReference type="AlphaFoldDB" id="A0A9Q1HEF4"/>
<sequence>MFQLQTRHCRSLQKLTVACCFTSGCTNHTQQSRFSSYVPLSFYQVLGLENNATQAQIKSAYYKLSKKYHPDKNDGSKSSQDMFAKINEAYSVLGNSKLRRRYDQGILTHRDQMGHRPHHSEPVAEHPRARDIGDQFTATFRSAHTEHVIDEFLKKRYRENIDRHQEGKRYNQQRYEEYKALQDRAQRTPVVLLGAMIVAFAVGSYKLMEHSFFSKNEGNLKFPKK</sequence>
<dbReference type="Pfam" id="PF00226">
    <property type="entry name" value="DnaJ"/>
    <property type="match status" value="1"/>
</dbReference>
<evidence type="ECO:0000259" key="2">
    <source>
        <dbReference type="PROSITE" id="PS50076"/>
    </source>
</evidence>
<feature type="domain" description="J" evidence="2">
    <location>
        <begin position="41"/>
        <end position="106"/>
    </location>
</feature>
<dbReference type="PROSITE" id="PS00636">
    <property type="entry name" value="DNAJ_1"/>
    <property type="match status" value="1"/>
</dbReference>
<organism evidence="3 4">
    <name type="scientific">Holothuria leucospilota</name>
    <name type="common">Black long sea cucumber</name>
    <name type="synonym">Mertensiothuria leucospilota</name>
    <dbReference type="NCBI Taxonomy" id="206669"/>
    <lineage>
        <taxon>Eukaryota</taxon>
        <taxon>Metazoa</taxon>
        <taxon>Echinodermata</taxon>
        <taxon>Eleutherozoa</taxon>
        <taxon>Echinozoa</taxon>
        <taxon>Holothuroidea</taxon>
        <taxon>Aspidochirotacea</taxon>
        <taxon>Aspidochirotida</taxon>
        <taxon>Holothuriidae</taxon>
        <taxon>Holothuria</taxon>
    </lineage>
</organism>
<dbReference type="PRINTS" id="PR00625">
    <property type="entry name" value="JDOMAIN"/>
</dbReference>
<dbReference type="InterPro" id="IPR001623">
    <property type="entry name" value="DnaJ_domain"/>
</dbReference>
<keyword evidence="1" id="KW-0472">Membrane</keyword>
<dbReference type="InterPro" id="IPR036869">
    <property type="entry name" value="J_dom_sf"/>
</dbReference>
<dbReference type="PANTHER" id="PTHR44873">
    <property type="entry name" value="DNAJ HOMOLOG SUBFAMILY C MEMBER 30, MITOCHONDRIAL"/>
    <property type="match status" value="1"/>
</dbReference>
<dbReference type="OrthoDB" id="376357at2759"/>
<keyword evidence="1" id="KW-1133">Transmembrane helix</keyword>
<reference evidence="3" key="1">
    <citation type="submission" date="2021-10" db="EMBL/GenBank/DDBJ databases">
        <title>Tropical sea cucumber genome reveals ecological adaptation and Cuvierian tubules defense mechanism.</title>
        <authorList>
            <person name="Chen T."/>
        </authorList>
    </citation>
    <scope>NUCLEOTIDE SEQUENCE</scope>
    <source>
        <strain evidence="3">Nanhai2018</strain>
        <tissue evidence="3">Muscle</tissue>
    </source>
</reference>
<evidence type="ECO:0000313" key="4">
    <source>
        <dbReference type="Proteomes" id="UP001152320"/>
    </source>
</evidence>
<feature type="transmembrane region" description="Helical" evidence="1">
    <location>
        <begin position="190"/>
        <end position="208"/>
    </location>
</feature>
<name>A0A9Q1HEF4_HOLLE</name>
<keyword evidence="1" id="KW-0812">Transmembrane</keyword>
<protein>
    <submittedName>
        <fullName evidence="3">DnaJ-like subfamily C member 30</fullName>
    </submittedName>
</protein>
<proteinExistence type="predicted"/>
<dbReference type="SUPFAM" id="SSF46565">
    <property type="entry name" value="Chaperone J-domain"/>
    <property type="match status" value="1"/>
</dbReference>
<evidence type="ECO:0000256" key="1">
    <source>
        <dbReference type="SAM" id="Phobius"/>
    </source>
</evidence>
<dbReference type="InterPro" id="IPR018253">
    <property type="entry name" value="DnaJ_domain_CS"/>
</dbReference>
<gene>
    <name evidence="3" type="ORF">HOLleu_09840</name>
</gene>
<dbReference type="PROSITE" id="PS51257">
    <property type="entry name" value="PROKAR_LIPOPROTEIN"/>
    <property type="match status" value="1"/>
</dbReference>
<evidence type="ECO:0000313" key="3">
    <source>
        <dbReference type="EMBL" id="KAJ8042945.1"/>
    </source>
</evidence>
<dbReference type="SMART" id="SM00271">
    <property type="entry name" value="DnaJ"/>
    <property type="match status" value="1"/>
</dbReference>
<accession>A0A9Q1HEF4</accession>
<dbReference type="Proteomes" id="UP001152320">
    <property type="component" value="Chromosome 4"/>
</dbReference>
<dbReference type="PANTHER" id="PTHR44873:SF1">
    <property type="entry name" value="DNAJ HOMOLOG SUBFAMILY C MEMBER 30, MITOCHONDRIAL"/>
    <property type="match status" value="1"/>
</dbReference>
<dbReference type="CDD" id="cd06257">
    <property type="entry name" value="DnaJ"/>
    <property type="match status" value="1"/>
</dbReference>
<dbReference type="InterPro" id="IPR053025">
    <property type="entry name" value="Mito_ATP_Synthase-Asso"/>
</dbReference>
<dbReference type="EMBL" id="JAIZAY010000004">
    <property type="protein sequence ID" value="KAJ8042945.1"/>
    <property type="molecule type" value="Genomic_DNA"/>
</dbReference>